<dbReference type="Proteomes" id="UP001152320">
    <property type="component" value="Chromosome 12"/>
</dbReference>
<keyword evidence="2" id="KW-1185">Reference proteome</keyword>
<dbReference type="OrthoDB" id="10068441at2759"/>
<name>A0A9Q1H456_HOLLE</name>
<protein>
    <recommendedName>
        <fullName evidence="3">Zinc finger protein 862-like</fullName>
    </recommendedName>
</protein>
<proteinExistence type="predicted"/>
<dbReference type="PANTHER" id="PTHR46880">
    <property type="entry name" value="RAS-ASSOCIATING DOMAIN-CONTAINING PROTEIN"/>
    <property type="match status" value="1"/>
</dbReference>
<dbReference type="EMBL" id="JAIZAY010000012">
    <property type="protein sequence ID" value="KAJ8032714.1"/>
    <property type="molecule type" value="Genomic_DNA"/>
</dbReference>
<dbReference type="PANTHER" id="PTHR46880:SF5">
    <property type="entry name" value="DUF4371 DOMAIN-CONTAINING PROTEIN"/>
    <property type="match status" value="1"/>
</dbReference>
<dbReference type="AlphaFoldDB" id="A0A9Q1H456"/>
<evidence type="ECO:0008006" key="3">
    <source>
        <dbReference type="Google" id="ProtNLM"/>
    </source>
</evidence>
<comment type="caution">
    <text evidence="1">The sequence shown here is derived from an EMBL/GenBank/DDBJ whole genome shotgun (WGS) entry which is preliminary data.</text>
</comment>
<organism evidence="1 2">
    <name type="scientific">Holothuria leucospilota</name>
    <name type="common">Black long sea cucumber</name>
    <name type="synonym">Mertensiothuria leucospilota</name>
    <dbReference type="NCBI Taxonomy" id="206669"/>
    <lineage>
        <taxon>Eukaryota</taxon>
        <taxon>Metazoa</taxon>
        <taxon>Echinodermata</taxon>
        <taxon>Eleutherozoa</taxon>
        <taxon>Echinozoa</taxon>
        <taxon>Holothuroidea</taxon>
        <taxon>Aspidochirotacea</taxon>
        <taxon>Aspidochirotida</taxon>
        <taxon>Holothuriidae</taxon>
        <taxon>Holothuria</taxon>
    </lineage>
</organism>
<evidence type="ECO:0000313" key="2">
    <source>
        <dbReference type="Proteomes" id="UP001152320"/>
    </source>
</evidence>
<accession>A0A9Q1H456</accession>
<sequence>MGPNYRNDKACREFIDSIADNAKQTLAAEIFGAKDSGEIKTQLADIVELTSAAADGVLCALEAGITEVGLKDIESRKQKIVGCNFDGSSVNMGKHNGVATKLKQKLGHQIVPSHCVAHNLELAVLDAVGKNVKIRRFNETMNSIYWYYHISAKQRRGLHEIAEIFNEEAYHFSGVKQLRWIASKSGAVEAVQKNLTESQYAI</sequence>
<gene>
    <name evidence="1" type="ORF">HOLleu_26327</name>
</gene>
<reference evidence="1" key="1">
    <citation type="submission" date="2021-10" db="EMBL/GenBank/DDBJ databases">
        <title>Tropical sea cucumber genome reveals ecological adaptation and Cuvierian tubules defense mechanism.</title>
        <authorList>
            <person name="Chen T."/>
        </authorList>
    </citation>
    <scope>NUCLEOTIDE SEQUENCE</scope>
    <source>
        <strain evidence="1">Nanhai2018</strain>
        <tissue evidence="1">Muscle</tissue>
    </source>
</reference>
<evidence type="ECO:0000313" key="1">
    <source>
        <dbReference type="EMBL" id="KAJ8032714.1"/>
    </source>
</evidence>